<keyword evidence="3" id="KW-1185">Reference proteome</keyword>
<organism evidence="2 3">
    <name type="scientific">Paenibacillus oceani</name>
    <dbReference type="NCBI Taxonomy" id="2772510"/>
    <lineage>
        <taxon>Bacteria</taxon>
        <taxon>Bacillati</taxon>
        <taxon>Bacillota</taxon>
        <taxon>Bacilli</taxon>
        <taxon>Bacillales</taxon>
        <taxon>Paenibacillaceae</taxon>
        <taxon>Paenibacillus</taxon>
    </lineage>
</organism>
<dbReference type="AlphaFoldDB" id="A0A927H200"/>
<dbReference type="Pfam" id="PF01547">
    <property type="entry name" value="SBP_bac_1"/>
    <property type="match status" value="1"/>
</dbReference>
<accession>A0A927H200</accession>
<dbReference type="SUPFAM" id="SSF53850">
    <property type="entry name" value="Periplasmic binding protein-like II"/>
    <property type="match status" value="1"/>
</dbReference>
<dbReference type="InterPro" id="IPR050490">
    <property type="entry name" value="Bact_solute-bd_prot1"/>
</dbReference>
<dbReference type="Gene3D" id="3.40.190.10">
    <property type="entry name" value="Periplasmic binding protein-like II"/>
    <property type="match status" value="1"/>
</dbReference>
<feature type="chain" id="PRO_5038078401" evidence="1">
    <location>
        <begin position="35"/>
        <end position="451"/>
    </location>
</feature>
<dbReference type="RefSeq" id="WP_190931348.1">
    <property type="nucleotide sequence ID" value="NZ_JACXJA010000046.1"/>
</dbReference>
<comment type="caution">
    <text evidence="2">The sequence shown here is derived from an EMBL/GenBank/DDBJ whole genome shotgun (WGS) entry which is preliminary data.</text>
</comment>
<dbReference type="EMBL" id="JACXJA010000046">
    <property type="protein sequence ID" value="MBD2865726.1"/>
    <property type="molecule type" value="Genomic_DNA"/>
</dbReference>
<evidence type="ECO:0000313" key="2">
    <source>
        <dbReference type="EMBL" id="MBD2865726.1"/>
    </source>
</evidence>
<dbReference type="InterPro" id="IPR006059">
    <property type="entry name" value="SBP"/>
</dbReference>
<name>A0A927H200_9BACL</name>
<proteinExistence type="predicted"/>
<evidence type="ECO:0000256" key="1">
    <source>
        <dbReference type="SAM" id="SignalP"/>
    </source>
</evidence>
<sequence length="451" mass="49332">MQIYSRKRLAKNLMATLSAGCLAFSLTACGGAPANGTKTPDSGSGQQVDAQAEAKKIAESPAEVVFLGGGYSEELFNNRFGNQIRKKFPNYKITLLSGNIADIVATAPAIDIVISSGTGMSTTVLQHGLESDISDLVAKYKYDLSKIESAPLDELRKLMNGKLPALPWTVATQVFYYNKDVFDKFGVPYPKDDLTWDQVYDMAKTMTRSEGGVQYRGITFGVFNQAIGWNQLGAPFFDTTTFKAKFTDDVFKRVFQNVTRFLDINGNQPRDGSGKAISARNVFLNEHSTAMHVDGSGVVTMLAQTNANWDIARFPDFPGQAGVGPSVNPDYLFISSKSKSRDAAFQILSYIASDEYQGWSASTYGLLPILTKKDDIMKNFGTNIAGLSGKNVSGMVPKRFATMQPFTPFTGIANKEIDKAIQEYMGGKDVNTVLREAAERVDKQVEAQQQK</sequence>
<dbReference type="PROSITE" id="PS51257">
    <property type="entry name" value="PROKAR_LIPOPROTEIN"/>
    <property type="match status" value="1"/>
</dbReference>
<keyword evidence="1" id="KW-0732">Signal</keyword>
<feature type="signal peptide" evidence="1">
    <location>
        <begin position="1"/>
        <end position="34"/>
    </location>
</feature>
<protein>
    <submittedName>
        <fullName evidence="2">Extracellular solute-binding protein</fullName>
    </submittedName>
</protein>
<dbReference type="Proteomes" id="UP000639396">
    <property type="component" value="Unassembled WGS sequence"/>
</dbReference>
<reference evidence="2" key="1">
    <citation type="submission" date="2020-09" db="EMBL/GenBank/DDBJ databases">
        <title>A novel bacterium of genus Paenibacillus, isolated from South China Sea.</title>
        <authorList>
            <person name="Huang H."/>
            <person name="Mo K."/>
            <person name="Hu Y."/>
        </authorList>
    </citation>
    <scope>NUCLEOTIDE SEQUENCE</scope>
    <source>
        <strain evidence="2">IB182363</strain>
    </source>
</reference>
<dbReference type="PANTHER" id="PTHR43649">
    <property type="entry name" value="ARABINOSE-BINDING PROTEIN-RELATED"/>
    <property type="match status" value="1"/>
</dbReference>
<evidence type="ECO:0000313" key="3">
    <source>
        <dbReference type="Proteomes" id="UP000639396"/>
    </source>
</evidence>
<dbReference type="PANTHER" id="PTHR43649:SF12">
    <property type="entry name" value="DIACETYLCHITOBIOSE BINDING PROTEIN DASA"/>
    <property type="match status" value="1"/>
</dbReference>
<gene>
    <name evidence="2" type="ORF">IDH45_27465</name>
</gene>